<comment type="caution">
    <text evidence="4">The sequence shown here is derived from an EMBL/GenBank/DDBJ whole genome shotgun (WGS) entry which is preliminary data.</text>
</comment>
<dbReference type="InterPro" id="IPR036397">
    <property type="entry name" value="RNaseH_sf"/>
</dbReference>
<feature type="coiled-coil region" evidence="1">
    <location>
        <begin position="101"/>
        <end position="128"/>
    </location>
</feature>
<dbReference type="SUPFAM" id="SSF53098">
    <property type="entry name" value="Ribonuclease H-like"/>
    <property type="match status" value="1"/>
</dbReference>
<dbReference type="PANTHER" id="PTHR42648:SF18">
    <property type="entry name" value="RETROTRANSPOSON, UNCLASSIFIED-LIKE PROTEIN"/>
    <property type="match status" value="1"/>
</dbReference>
<sequence>MANLSKNGSDALTEVHNPDNLTYDLIEQSEQIMMSSEQSNDVSQTETKITSDSNIIPYSQYPSETQQEAVQNSNSSAQQDVLILSMFEQLNTQVMHCTNVNLEYKSANKALTTKLDRYKEEVKDLKEKQNVENNFSGSNEHEHAYWKATSIPALDLSHSSTTIKVEVPKELPKVTMVYTSLKELKRYLTGFDLVVKERTTATTITEGTWGFEHTKSCFRDEIIQFIKELKDIFNNFNQYLVEELADVQKVFYQMEQSDMDLSEVSLSSILKRITSISACAIGKSQRNPTEPKSEDTKSRKTLICYAYGSMWDQWRVRECQRKEVTSSLLRLKETVRRIRTDNGTEFDNQTLRKYNEKVDISHETSVALSQQQNGVVERRNRTLIEAIAAMLLYAKAPYFYGPKRLPLPCYTPKSFHDTFVVTLTAMASDTAVQTPLHELTSNNQFRTPCKPVPHLQHQFKPPSRSDWNYCFKPMFDEHELAFANSDHAGCQDTRRSTSGSIQLLGDRLVSWSSKRQKSAAISSMGSRIYSWVRLFVLKSLFEITTYRLCLLDSIKLPMHWITKALLALCCNNVQHSISKHIDIRFHFIKEHVENGVIELYFVSFFDVYGVLNLFSGTLFLSHDGRDSDLVISQLLDAACKKVLILLKRNLELRQLGRDGYDKKDQDWKTLLKGPRRLMRMLWQRSLVGDCTKETYYALKGPYDYQMCSSIRFNTTAGNPVKKILLKLNLSDHRILKDGGGVKEVQRSFCHSDTERLSRSDEVLKLKNFKKDATLKLSKSTNQERYEHVGPEVTSPQDGKVTRWRKEIVLG</sequence>
<gene>
    <name evidence="4" type="ORF">Tco_0802267</name>
</gene>
<accession>A0ABQ4ZYB2</accession>
<keyword evidence="1" id="KW-0175">Coiled coil</keyword>
<evidence type="ECO:0000256" key="2">
    <source>
        <dbReference type="SAM" id="MobiDB-lite"/>
    </source>
</evidence>
<evidence type="ECO:0000256" key="1">
    <source>
        <dbReference type="SAM" id="Coils"/>
    </source>
</evidence>
<reference evidence="4" key="2">
    <citation type="submission" date="2022-01" db="EMBL/GenBank/DDBJ databases">
        <authorList>
            <person name="Yamashiro T."/>
            <person name="Shiraishi A."/>
            <person name="Satake H."/>
            <person name="Nakayama K."/>
        </authorList>
    </citation>
    <scope>NUCLEOTIDE SEQUENCE</scope>
</reference>
<name>A0ABQ4ZYB2_9ASTR</name>
<dbReference type="InterPro" id="IPR012337">
    <property type="entry name" value="RNaseH-like_sf"/>
</dbReference>
<organism evidence="4 5">
    <name type="scientific">Tanacetum coccineum</name>
    <dbReference type="NCBI Taxonomy" id="301880"/>
    <lineage>
        <taxon>Eukaryota</taxon>
        <taxon>Viridiplantae</taxon>
        <taxon>Streptophyta</taxon>
        <taxon>Embryophyta</taxon>
        <taxon>Tracheophyta</taxon>
        <taxon>Spermatophyta</taxon>
        <taxon>Magnoliopsida</taxon>
        <taxon>eudicotyledons</taxon>
        <taxon>Gunneridae</taxon>
        <taxon>Pentapetalae</taxon>
        <taxon>asterids</taxon>
        <taxon>campanulids</taxon>
        <taxon>Asterales</taxon>
        <taxon>Asteraceae</taxon>
        <taxon>Asteroideae</taxon>
        <taxon>Anthemideae</taxon>
        <taxon>Anthemidinae</taxon>
        <taxon>Tanacetum</taxon>
    </lineage>
</organism>
<dbReference type="EMBL" id="BQNB010011798">
    <property type="protein sequence ID" value="GJS95299.1"/>
    <property type="molecule type" value="Genomic_DNA"/>
</dbReference>
<evidence type="ECO:0000313" key="5">
    <source>
        <dbReference type="Proteomes" id="UP001151760"/>
    </source>
</evidence>
<reference evidence="4" key="1">
    <citation type="journal article" date="2022" name="Int. J. Mol. Sci.">
        <title>Draft Genome of Tanacetum Coccineum: Genomic Comparison of Closely Related Tanacetum-Family Plants.</title>
        <authorList>
            <person name="Yamashiro T."/>
            <person name="Shiraishi A."/>
            <person name="Nakayama K."/>
            <person name="Satake H."/>
        </authorList>
    </citation>
    <scope>NUCLEOTIDE SEQUENCE</scope>
</reference>
<feature type="region of interest" description="Disordered" evidence="2">
    <location>
        <begin position="34"/>
        <end position="55"/>
    </location>
</feature>
<dbReference type="InterPro" id="IPR039537">
    <property type="entry name" value="Retrotran_Ty1/copia-like"/>
</dbReference>
<dbReference type="Proteomes" id="UP001151760">
    <property type="component" value="Unassembled WGS sequence"/>
</dbReference>
<dbReference type="PROSITE" id="PS50994">
    <property type="entry name" value="INTEGRASE"/>
    <property type="match status" value="1"/>
</dbReference>
<protein>
    <submittedName>
        <fullName evidence="4">Retrovirus-related pol polyprotein from transposon TNT 1-94</fullName>
    </submittedName>
</protein>
<dbReference type="PANTHER" id="PTHR42648">
    <property type="entry name" value="TRANSPOSASE, PUTATIVE-RELATED"/>
    <property type="match status" value="1"/>
</dbReference>
<dbReference type="Gene3D" id="3.30.420.10">
    <property type="entry name" value="Ribonuclease H-like superfamily/Ribonuclease H"/>
    <property type="match status" value="1"/>
</dbReference>
<evidence type="ECO:0000259" key="3">
    <source>
        <dbReference type="PROSITE" id="PS50994"/>
    </source>
</evidence>
<feature type="compositionally biased region" description="Polar residues" evidence="2">
    <location>
        <begin position="40"/>
        <end position="55"/>
    </location>
</feature>
<dbReference type="InterPro" id="IPR001584">
    <property type="entry name" value="Integrase_cat-core"/>
</dbReference>
<dbReference type="CDD" id="cd09272">
    <property type="entry name" value="RNase_HI_RT_Ty1"/>
    <property type="match status" value="1"/>
</dbReference>
<proteinExistence type="predicted"/>
<evidence type="ECO:0000313" key="4">
    <source>
        <dbReference type="EMBL" id="GJS95299.1"/>
    </source>
</evidence>
<feature type="domain" description="Integrase catalytic" evidence="3">
    <location>
        <begin position="338"/>
        <end position="443"/>
    </location>
</feature>
<keyword evidence="5" id="KW-1185">Reference proteome</keyword>